<sequence length="202" mass="21238">MYAVLPPENFRLLNFPHASGAKSPRCIVWLHGMGERGDDLSLVSKYGLPAALNEGRLTVNADVICPQLEAGLAWSAERLAHLMAGLGKQYEASALLGYSLGADGVCQLLAQLGSQASIHIAIAPGASVPIVANQAATRFLVISGEGDPWLDAEAFLQAVRASGGEADHAVMLGEGHYISESALTHPKLVTALASIGIDFVWR</sequence>
<dbReference type="EMBL" id="UGHR01000003">
    <property type="protein sequence ID" value="STR45015.1"/>
    <property type="molecule type" value="Genomic_DNA"/>
</dbReference>
<evidence type="ECO:0000313" key="4">
    <source>
        <dbReference type="Proteomes" id="UP000295794"/>
    </source>
</evidence>
<protein>
    <submittedName>
        <fullName evidence="2">Esterase</fullName>
    </submittedName>
</protein>
<dbReference type="EMBL" id="SMBT01000007">
    <property type="protein sequence ID" value="TCU85537.1"/>
    <property type="molecule type" value="Genomic_DNA"/>
</dbReference>
<dbReference type="Proteomes" id="UP000295794">
    <property type="component" value="Unassembled WGS sequence"/>
</dbReference>
<dbReference type="Proteomes" id="UP000255108">
    <property type="component" value="Unassembled WGS sequence"/>
</dbReference>
<dbReference type="InterPro" id="IPR029058">
    <property type="entry name" value="AB_hydrolase_fold"/>
</dbReference>
<name>A0A377SUG3_9NEIS</name>
<reference evidence="2 4" key="2">
    <citation type="submission" date="2019-03" db="EMBL/GenBank/DDBJ databases">
        <title>Genomic Encyclopedia of Type Strains, Phase IV (KMG-IV): sequencing the most valuable type-strain genomes for metagenomic binning, comparative biology and taxonomic classification.</title>
        <authorList>
            <person name="Goeker M."/>
        </authorList>
    </citation>
    <scope>NUCLEOTIDE SEQUENCE [LARGE SCALE GENOMIC DNA]</scope>
    <source>
        <strain evidence="2 4">DSM 3764</strain>
    </source>
</reference>
<dbReference type="Gene3D" id="3.40.50.1820">
    <property type="entry name" value="alpha/beta hydrolase"/>
    <property type="match status" value="1"/>
</dbReference>
<evidence type="ECO:0000313" key="3">
    <source>
        <dbReference type="Proteomes" id="UP000255108"/>
    </source>
</evidence>
<gene>
    <name evidence="2" type="ORF">EV682_10747</name>
    <name evidence="1" type="ORF">NCTC11159_03561</name>
</gene>
<evidence type="ECO:0000313" key="2">
    <source>
        <dbReference type="EMBL" id="TCU85537.1"/>
    </source>
</evidence>
<proteinExistence type="predicted"/>
<accession>A0A377SUG3</accession>
<dbReference type="AlphaFoldDB" id="A0A377SUG3"/>
<dbReference type="OrthoDB" id="9764953at2"/>
<dbReference type="RefSeq" id="WP_115228737.1">
    <property type="nucleotide sequence ID" value="NZ_CAWOLO010000007.1"/>
</dbReference>
<dbReference type="SUPFAM" id="SSF53474">
    <property type="entry name" value="alpha/beta-Hydrolases"/>
    <property type="match status" value="1"/>
</dbReference>
<keyword evidence="4" id="KW-1185">Reference proteome</keyword>
<evidence type="ECO:0000313" key="1">
    <source>
        <dbReference type="EMBL" id="STR45015.1"/>
    </source>
</evidence>
<organism evidence="1 3">
    <name type="scientific">Iodobacter fluviatilis</name>
    <dbReference type="NCBI Taxonomy" id="537"/>
    <lineage>
        <taxon>Bacteria</taxon>
        <taxon>Pseudomonadati</taxon>
        <taxon>Pseudomonadota</taxon>
        <taxon>Betaproteobacteria</taxon>
        <taxon>Neisseriales</taxon>
        <taxon>Chitinibacteraceae</taxon>
        <taxon>Iodobacter</taxon>
    </lineage>
</organism>
<reference evidence="1 3" key="1">
    <citation type="submission" date="2018-06" db="EMBL/GenBank/DDBJ databases">
        <authorList>
            <consortium name="Pathogen Informatics"/>
            <person name="Doyle S."/>
        </authorList>
    </citation>
    <scope>NUCLEOTIDE SEQUENCE [LARGE SCALE GENOMIC DNA]</scope>
    <source>
        <strain evidence="1 3">NCTC11159</strain>
    </source>
</reference>